<dbReference type="EMBL" id="JBHSAY010000009">
    <property type="protein sequence ID" value="MFC4133027.1"/>
    <property type="molecule type" value="Genomic_DNA"/>
</dbReference>
<sequence length="161" mass="17346">MRSRWRFVPLAVLVLAIVEIAVFVGVAQLIGFGWALFVLLLMSAAGVFALGREGRRGWRRVRDAARSNSPVGPQAADGIAGAIGALLLFVPGFFTGVIGALLLIPPIRKLAARRGQRITEKRVPSNVAGDLFGPRQVRVQRTPKAAQPKETDEVIEGEIVD</sequence>
<evidence type="ECO:0000256" key="1">
    <source>
        <dbReference type="SAM" id="MobiDB-lite"/>
    </source>
</evidence>
<gene>
    <name evidence="3" type="ORF">ACFOZ4_20640</name>
</gene>
<accession>A0ABV8LPY0</accession>
<feature type="region of interest" description="Disordered" evidence="1">
    <location>
        <begin position="141"/>
        <end position="161"/>
    </location>
</feature>
<evidence type="ECO:0000256" key="2">
    <source>
        <dbReference type="SAM" id="Phobius"/>
    </source>
</evidence>
<keyword evidence="2" id="KW-1133">Transmembrane helix</keyword>
<evidence type="ECO:0000313" key="4">
    <source>
        <dbReference type="Proteomes" id="UP001595816"/>
    </source>
</evidence>
<keyword evidence="2" id="KW-0812">Transmembrane</keyword>
<dbReference type="Proteomes" id="UP001595816">
    <property type="component" value="Unassembled WGS sequence"/>
</dbReference>
<comment type="caution">
    <text evidence="3">The sequence shown here is derived from an EMBL/GenBank/DDBJ whole genome shotgun (WGS) entry which is preliminary data.</text>
</comment>
<name>A0ABV8LPY0_9ACTN</name>
<dbReference type="PANTHER" id="PTHR35335">
    <property type="entry name" value="UPF0716 PROTEIN FXSA"/>
    <property type="match status" value="1"/>
</dbReference>
<protein>
    <submittedName>
        <fullName evidence="3">FxsA family protein</fullName>
    </submittedName>
</protein>
<feature type="transmembrane region" description="Helical" evidence="2">
    <location>
        <begin position="7"/>
        <end position="26"/>
    </location>
</feature>
<dbReference type="PANTHER" id="PTHR35335:SF1">
    <property type="entry name" value="UPF0716 PROTEIN FXSA"/>
    <property type="match status" value="1"/>
</dbReference>
<reference evidence="4" key="1">
    <citation type="journal article" date="2019" name="Int. J. Syst. Evol. Microbiol.">
        <title>The Global Catalogue of Microorganisms (GCM) 10K type strain sequencing project: providing services to taxonomists for standard genome sequencing and annotation.</title>
        <authorList>
            <consortium name="The Broad Institute Genomics Platform"/>
            <consortium name="The Broad Institute Genome Sequencing Center for Infectious Disease"/>
            <person name="Wu L."/>
            <person name="Ma J."/>
        </authorList>
    </citation>
    <scope>NUCLEOTIDE SEQUENCE [LARGE SCALE GENOMIC DNA]</scope>
    <source>
        <strain evidence="4">CGMCC 4.7289</strain>
    </source>
</reference>
<dbReference type="NCBIfam" id="NF008528">
    <property type="entry name" value="PRK11463.1-2"/>
    <property type="match status" value="1"/>
</dbReference>
<organism evidence="3 4">
    <name type="scientific">Hamadaea flava</name>
    <dbReference type="NCBI Taxonomy" id="1742688"/>
    <lineage>
        <taxon>Bacteria</taxon>
        <taxon>Bacillati</taxon>
        <taxon>Actinomycetota</taxon>
        <taxon>Actinomycetes</taxon>
        <taxon>Micromonosporales</taxon>
        <taxon>Micromonosporaceae</taxon>
        <taxon>Hamadaea</taxon>
    </lineage>
</organism>
<dbReference type="InterPro" id="IPR007313">
    <property type="entry name" value="FxsA"/>
</dbReference>
<proteinExistence type="predicted"/>
<feature type="transmembrane region" description="Helical" evidence="2">
    <location>
        <begin position="79"/>
        <end position="104"/>
    </location>
</feature>
<keyword evidence="2" id="KW-0472">Membrane</keyword>
<keyword evidence="4" id="KW-1185">Reference proteome</keyword>
<feature type="transmembrane region" description="Helical" evidence="2">
    <location>
        <begin position="32"/>
        <end position="50"/>
    </location>
</feature>
<dbReference type="RefSeq" id="WP_253763556.1">
    <property type="nucleotide sequence ID" value="NZ_JAMZDZ010000001.1"/>
</dbReference>
<dbReference type="Pfam" id="PF04186">
    <property type="entry name" value="FxsA"/>
    <property type="match status" value="1"/>
</dbReference>
<evidence type="ECO:0000313" key="3">
    <source>
        <dbReference type="EMBL" id="MFC4133027.1"/>
    </source>
</evidence>